<feature type="non-terminal residue" evidence="1">
    <location>
        <position position="1"/>
    </location>
</feature>
<dbReference type="AlphaFoldDB" id="A0A382DA98"/>
<dbReference type="Gene3D" id="3.20.20.80">
    <property type="entry name" value="Glycosidases"/>
    <property type="match status" value="1"/>
</dbReference>
<gene>
    <name evidence="1" type="ORF">METZ01_LOCUS188202</name>
</gene>
<proteinExistence type="predicted"/>
<accession>A0A382DA98</accession>
<organism evidence="1">
    <name type="scientific">marine metagenome</name>
    <dbReference type="NCBI Taxonomy" id="408172"/>
    <lineage>
        <taxon>unclassified sequences</taxon>
        <taxon>metagenomes</taxon>
        <taxon>ecological metagenomes</taxon>
    </lineage>
</organism>
<dbReference type="InterPro" id="IPR017853">
    <property type="entry name" value="GH"/>
</dbReference>
<evidence type="ECO:0008006" key="2">
    <source>
        <dbReference type="Google" id="ProtNLM"/>
    </source>
</evidence>
<protein>
    <recommendedName>
        <fullName evidence="2">Glycoside hydrolase family 2 catalytic domain-containing protein</fullName>
    </recommendedName>
</protein>
<evidence type="ECO:0000313" key="1">
    <source>
        <dbReference type="EMBL" id="SVB35348.1"/>
    </source>
</evidence>
<dbReference type="EMBL" id="UINC01038390">
    <property type="protein sequence ID" value="SVB35348.1"/>
    <property type="molecule type" value="Genomic_DNA"/>
</dbReference>
<dbReference type="SUPFAM" id="SSF51445">
    <property type="entry name" value="(Trans)glycosidases"/>
    <property type="match status" value="1"/>
</dbReference>
<name>A0A382DA98_9ZZZZ</name>
<sequence>GHHPSVVVWCGHDAPDSVDRTRAVPRQMDQQLPNWNRTVLDRTVRRALVQADPSRPVVSHTGVLPNPPLVDDATGHLWFGWYSGRRGDLAGYVDRVPRAGRFVSAFGSQSIPEGSPALTDGTLDPDTWPDVDLERLARAYGAEADVLARRFPPADRSGPAEWAADTLRHQDRLLRIQIEALRRRKYRPTGGFTLDRLLDGAPAVSGALVDHQRVHKPAYATVADACAPTIVMADPPLESIAPRSTLLVRVMVVHDGRHPIERCRVDARLLLPGQQPCRDEPSSDSEPVVTRSWGGALEADSVTPIGTVELELRDAIGTVVLELELSVSGETLATNRYEGRIGAD</sequence>
<reference evidence="1" key="1">
    <citation type="submission" date="2018-05" db="EMBL/GenBank/DDBJ databases">
        <authorList>
            <person name="Lanie J.A."/>
            <person name="Ng W.-L."/>
            <person name="Kazmierczak K.M."/>
            <person name="Andrzejewski T.M."/>
            <person name="Davidsen T.M."/>
            <person name="Wayne K.J."/>
            <person name="Tettelin H."/>
            <person name="Glass J.I."/>
            <person name="Rusch D."/>
            <person name="Podicherti R."/>
            <person name="Tsui H.-C.T."/>
            <person name="Winkler M.E."/>
        </authorList>
    </citation>
    <scope>NUCLEOTIDE SEQUENCE</scope>
</reference>